<dbReference type="EMBL" id="VEVO01000002">
    <property type="protein sequence ID" value="KAF0045758.1"/>
    <property type="molecule type" value="Genomic_DNA"/>
</dbReference>
<reference evidence="1 2" key="1">
    <citation type="submission" date="2019-06" db="EMBL/GenBank/DDBJ databases">
        <title>Draft genomes of female and male turbot (Scophthalmus maximus).</title>
        <authorList>
            <person name="Xu H."/>
            <person name="Xu X.-W."/>
            <person name="Shao C."/>
            <person name="Chen S."/>
        </authorList>
    </citation>
    <scope>NUCLEOTIDE SEQUENCE [LARGE SCALE GENOMIC DNA]</scope>
    <source>
        <strain evidence="1">Ysfricsl-2016a</strain>
        <tissue evidence="1">Blood</tissue>
    </source>
</reference>
<evidence type="ECO:0000313" key="2">
    <source>
        <dbReference type="Proteomes" id="UP000438429"/>
    </source>
</evidence>
<dbReference type="Proteomes" id="UP000438429">
    <property type="component" value="Unassembled WGS sequence"/>
</dbReference>
<accession>A0A6A4TN15</accession>
<comment type="caution">
    <text evidence="1">The sequence shown here is derived from an EMBL/GenBank/DDBJ whole genome shotgun (WGS) entry which is preliminary data.</text>
</comment>
<gene>
    <name evidence="1" type="ORF">F2P81_002287</name>
</gene>
<name>A0A6A4TN15_SCOMX</name>
<sequence>MHLLVRSNYWASAFKSTPPSVKPFVQTRKEGLTQQTRTTITMLTSVSNVSPSVVGNLTSEYLFTITVQNIFSCFPLPIGLRKLQVRVSITESRSSMFDLFEFALSLFQSQNLIRPCLTVLSVLNPGSVAPEPRVRYCYRSTTIFHTTGGPVCSHEHQTFKRANCKVVKGRSRTMDLNIYIAVSLPLRHGTSTQSELLT</sequence>
<organism evidence="1 2">
    <name type="scientific">Scophthalmus maximus</name>
    <name type="common">Turbot</name>
    <name type="synonym">Psetta maxima</name>
    <dbReference type="NCBI Taxonomy" id="52904"/>
    <lineage>
        <taxon>Eukaryota</taxon>
        <taxon>Metazoa</taxon>
        <taxon>Chordata</taxon>
        <taxon>Craniata</taxon>
        <taxon>Vertebrata</taxon>
        <taxon>Euteleostomi</taxon>
        <taxon>Actinopterygii</taxon>
        <taxon>Neopterygii</taxon>
        <taxon>Teleostei</taxon>
        <taxon>Neoteleostei</taxon>
        <taxon>Acanthomorphata</taxon>
        <taxon>Carangaria</taxon>
        <taxon>Pleuronectiformes</taxon>
        <taxon>Pleuronectoidei</taxon>
        <taxon>Scophthalmidae</taxon>
        <taxon>Scophthalmus</taxon>
    </lineage>
</organism>
<evidence type="ECO:0000313" key="1">
    <source>
        <dbReference type="EMBL" id="KAF0045758.1"/>
    </source>
</evidence>
<proteinExistence type="predicted"/>
<protein>
    <submittedName>
        <fullName evidence="1">Uncharacterized protein</fullName>
    </submittedName>
</protein>
<dbReference type="AlphaFoldDB" id="A0A6A4TN15"/>